<keyword evidence="1" id="KW-0732">Signal</keyword>
<comment type="caution">
    <text evidence="2">The sequence shown here is derived from an EMBL/GenBank/DDBJ whole genome shotgun (WGS) entry which is preliminary data.</text>
</comment>
<dbReference type="AlphaFoldDB" id="A0AAW1X6B3"/>
<evidence type="ECO:0000313" key="2">
    <source>
        <dbReference type="EMBL" id="KAK9931930.1"/>
    </source>
</evidence>
<dbReference type="EMBL" id="JBEDUW010000004">
    <property type="protein sequence ID" value="KAK9931930.1"/>
    <property type="molecule type" value="Genomic_DNA"/>
</dbReference>
<dbReference type="PANTHER" id="PTHR34836">
    <property type="entry name" value="OS06G0188250 PROTEIN"/>
    <property type="match status" value="1"/>
</dbReference>
<dbReference type="Proteomes" id="UP001457282">
    <property type="component" value="Unassembled WGS sequence"/>
</dbReference>
<organism evidence="2 3">
    <name type="scientific">Rubus argutus</name>
    <name type="common">Southern blackberry</name>
    <dbReference type="NCBI Taxonomy" id="59490"/>
    <lineage>
        <taxon>Eukaryota</taxon>
        <taxon>Viridiplantae</taxon>
        <taxon>Streptophyta</taxon>
        <taxon>Embryophyta</taxon>
        <taxon>Tracheophyta</taxon>
        <taxon>Spermatophyta</taxon>
        <taxon>Magnoliopsida</taxon>
        <taxon>eudicotyledons</taxon>
        <taxon>Gunneridae</taxon>
        <taxon>Pentapetalae</taxon>
        <taxon>rosids</taxon>
        <taxon>fabids</taxon>
        <taxon>Rosales</taxon>
        <taxon>Rosaceae</taxon>
        <taxon>Rosoideae</taxon>
        <taxon>Rosoideae incertae sedis</taxon>
        <taxon>Rubus</taxon>
    </lineage>
</organism>
<proteinExistence type="predicted"/>
<accession>A0AAW1X6B3</accession>
<evidence type="ECO:0000313" key="3">
    <source>
        <dbReference type="Proteomes" id="UP001457282"/>
    </source>
</evidence>
<feature type="signal peptide" evidence="1">
    <location>
        <begin position="1"/>
        <end position="25"/>
    </location>
</feature>
<keyword evidence="3" id="KW-1185">Reference proteome</keyword>
<reference evidence="2 3" key="1">
    <citation type="journal article" date="2023" name="G3 (Bethesda)">
        <title>A chromosome-length genome assembly and annotation of blackberry (Rubus argutus, cv. 'Hillquist').</title>
        <authorList>
            <person name="Bruna T."/>
            <person name="Aryal R."/>
            <person name="Dudchenko O."/>
            <person name="Sargent D.J."/>
            <person name="Mead D."/>
            <person name="Buti M."/>
            <person name="Cavallini A."/>
            <person name="Hytonen T."/>
            <person name="Andres J."/>
            <person name="Pham M."/>
            <person name="Weisz D."/>
            <person name="Mascagni F."/>
            <person name="Usai G."/>
            <person name="Natali L."/>
            <person name="Bassil N."/>
            <person name="Fernandez G.E."/>
            <person name="Lomsadze A."/>
            <person name="Armour M."/>
            <person name="Olukolu B."/>
            <person name="Poorten T."/>
            <person name="Britton C."/>
            <person name="Davik J."/>
            <person name="Ashrafi H."/>
            <person name="Aiden E.L."/>
            <person name="Borodovsky M."/>
            <person name="Worthington M."/>
        </authorList>
    </citation>
    <scope>NUCLEOTIDE SEQUENCE [LARGE SCALE GENOMIC DNA]</scope>
    <source>
        <strain evidence="2">PI 553951</strain>
    </source>
</reference>
<evidence type="ECO:0000256" key="1">
    <source>
        <dbReference type="SAM" id="SignalP"/>
    </source>
</evidence>
<protein>
    <submittedName>
        <fullName evidence="2">Uncharacterized protein</fullName>
    </submittedName>
</protein>
<dbReference type="InterPro" id="IPR015683">
    <property type="entry name" value="Ionotropic_Glu_rcpt"/>
</dbReference>
<sequence>MANQKSFLLFIFVLLFSLGIKPLETKEVIRVPVGVVLNLKSSVGAMAENYMTMALSDFYAKHAHYKTRLSLRTRDSKDDVVSAAFEALHLINIERYLNSHFQLCTSLFLKMGRMMIFFIKSIVRNMMPWWETQQL</sequence>
<dbReference type="PANTHER" id="PTHR34836:SF7">
    <property type="entry name" value="RECEPTOR LIGAND BINDING REGION DOMAIN-CONTAINING PROTEIN"/>
    <property type="match status" value="1"/>
</dbReference>
<gene>
    <name evidence="2" type="ORF">M0R45_019184</name>
</gene>
<name>A0AAW1X6B3_RUBAR</name>
<feature type="chain" id="PRO_5043318210" evidence="1">
    <location>
        <begin position="26"/>
        <end position="135"/>
    </location>
</feature>